<keyword evidence="3" id="KW-1185">Reference proteome</keyword>
<evidence type="ECO:0000256" key="1">
    <source>
        <dbReference type="SAM" id="SignalP"/>
    </source>
</evidence>
<comment type="caution">
    <text evidence="2">The sequence shown here is derived from an EMBL/GenBank/DDBJ whole genome shotgun (WGS) entry which is preliminary data.</text>
</comment>
<proteinExistence type="predicted"/>
<dbReference type="OrthoDB" id="10009520at2759"/>
<organism evidence="2 3">
    <name type="scientific">Acanthoscelides obtectus</name>
    <name type="common">Bean weevil</name>
    <name type="synonym">Bruchus obtectus</name>
    <dbReference type="NCBI Taxonomy" id="200917"/>
    <lineage>
        <taxon>Eukaryota</taxon>
        <taxon>Metazoa</taxon>
        <taxon>Ecdysozoa</taxon>
        <taxon>Arthropoda</taxon>
        <taxon>Hexapoda</taxon>
        <taxon>Insecta</taxon>
        <taxon>Pterygota</taxon>
        <taxon>Neoptera</taxon>
        <taxon>Endopterygota</taxon>
        <taxon>Coleoptera</taxon>
        <taxon>Polyphaga</taxon>
        <taxon>Cucujiformia</taxon>
        <taxon>Chrysomeloidea</taxon>
        <taxon>Chrysomelidae</taxon>
        <taxon>Bruchinae</taxon>
        <taxon>Bruchini</taxon>
        <taxon>Acanthoscelides</taxon>
    </lineage>
</organism>
<evidence type="ECO:0000313" key="2">
    <source>
        <dbReference type="EMBL" id="CAH1967653.1"/>
    </source>
</evidence>
<name>A0A9P0K5P9_ACAOB</name>
<dbReference type="AlphaFoldDB" id="A0A9P0K5P9"/>
<dbReference type="EMBL" id="CAKOFQ010006745">
    <property type="protein sequence ID" value="CAH1967653.1"/>
    <property type="molecule type" value="Genomic_DNA"/>
</dbReference>
<dbReference type="Proteomes" id="UP001152888">
    <property type="component" value="Unassembled WGS sequence"/>
</dbReference>
<feature type="chain" id="PRO_5040154322" evidence="1">
    <location>
        <begin position="20"/>
        <end position="56"/>
    </location>
</feature>
<sequence length="56" mass="6464">MNQVMVVWLIGILYHQMMTKVQIQVKKAIHLYLLKLHPKKLHKLVGGKEGTRTVNG</sequence>
<feature type="signal peptide" evidence="1">
    <location>
        <begin position="1"/>
        <end position="19"/>
    </location>
</feature>
<protein>
    <submittedName>
        <fullName evidence="2">Uncharacterized protein</fullName>
    </submittedName>
</protein>
<keyword evidence="1" id="KW-0732">Signal</keyword>
<evidence type="ECO:0000313" key="3">
    <source>
        <dbReference type="Proteomes" id="UP001152888"/>
    </source>
</evidence>
<gene>
    <name evidence="2" type="ORF">ACAOBT_LOCUS7485</name>
</gene>
<reference evidence="2" key="1">
    <citation type="submission" date="2022-03" db="EMBL/GenBank/DDBJ databases">
        <authorList>
            <person name="Sayadi A."/>
        </authorList>
    </citation>
    <scope>NUCLEOTIDE SEQUENCE</scope>
</reference>
<accession>A0A9P0K5P9</accession>